<name>A0ABP5PXQ9_9ACTN</name>
<evidence type="ECO:0000313" key="2">
    <source>
        <dbReference type="EMBL" id="GAA2216444.1"/>
    </source>
</evidence>
<proteinExistence type="predicted"/>
<dbReference type="PROSITE" id="PS51186">
    <property type="entry name" value="GNAT"/>
    <property type="match status" value="1"/>
</dbReference>
<gene>
    <name evidence="2" type="ORF">GCM10009850_119130</name>
</gene>
<dbReference type="Gene3D" id="3.40.630.30">
    <property type="match status" value="1"/>
</dbReference>
<dbReference type="Proteomes" id="UP001499843">
    <property type="component" value="Unassembled WGS sequence"/>
</dbReference>
<comment type="caution">
    <text evidence="2">The sequence shown here is derived from an EMBL/GenBank/DDBJ whole genome shotgun (WGS) entry which is preliminary data.</text>
</comment>
<reference evidence="3" key="1">
    <citation type="journal article" date="2019" name="Int. J. Syst. Evol. Microbiol.">
        <title>The Global Catalogue of Microorganisms (GCM) 10K type strain sequencing project: providing services to taxonomists for standard genome sequencing and annotation.</title>
        <authorList>
            <consortium name="The Broad Institute Genomics Platform"/>
            <consortium name="The Broad Institute Genome Sequencing Center for Infectious Disease"/>
            <person name="Wu L."/>
            <person name="Ma J."/>
        </authorList>
    </citation>
    <scope>NUCLEOTIDE SEQUENCE [LARGE SCALE GENOMIC DNA]</scope>
    <source>
        <strain evidence="3">JCM 16114</strain>
    </source>
</reference>
<sequence length="249" mass="27679">MRDGLAVLWPLLALRITTRRLELAIPGTQDLLNLAEASGDLQPAAEPRYQQAYLYEPSPQRERHLLQRHWAVLAHWRPESWNLQLAIRVDGVAVGLQNMWAADFATVRTVETGSWITRTRQGHGYGTEARAAVLELAFAHLGAVEAHTAYVDGNTASQRVSRKLGYAGNGRRAYAEDGTRVVEHRMLLDAAAWANHRMPGITVGGASECLELFGLRSEPLDSWLSCYAPDRPPLGLSRRVTASARREPR</sequence>
<evidence type="ECO:0000259" key="1">
    <source>
        <dbReference type="PROSITE" id="PS51186"/>
    </source>
</evidence>
<feature type="domain" description="N-acetyltransferase" evidence="1">
    <location>
        <begin position="39"/>
        <end position="189"/>
    </location>
</feature>
<dbReference type="InterPro" id="IPR016181">
    <property type="entry name" value="Acyl_CoA_acyltransferase"/>
</dbReference>
<accession>A0ABP5PXQ9</accession>
<protein>
    <submittedName>
        <fullName evidence="2">GNAT family protein</fullName>
    </submittedName>
</protein>
<evidence type="ECO:0000313" key="3">
    <source>
        <dbReference type="Proteomes" id="UP001499843"/>
    </source>
</evidence>
<dbReference type="PANTHER" id="PTHR43441">
    <property type="entry name" value="RIBOSOMAL-PROTEIN-SERINE ACETYLTRANSFERASE"/>
    <property type="match status" value="1"/>
</dbReference>
<keyword evidence="3" id="KW-1185">Reference proteome</keyword>
<dbReference type="EMBL" id="BAAAQX010000069">
    <property type="protein sequence ID" value="GAA2216444.1"/>
    <property type="molecule type" value="Genomic_DNA"/>
</dbReference>
<dbReference type="Pfam" id="PF13302">
    <property type="entry name" value="Acetyltransf_3"/>
    <property type="match status" value="1"/>
</dbReference>
<dbReference type="RefSeq" id="WP_344496048.1">
    <property type="nucleotide sequence ID" value="NZ_BAAAQX010000069.1"/>
</dbReference>
<dbReference type="PANTHER" id="PTHR43441:SF11">
    <property type="entry name" value="RIBOSOMAL-PROTEIN-SERINE ACETYLTRANSFERASE"/>
    <property type="match status" value="1"/>
</dbReference>
<dbReference type="InterPro" id="IPR051908">
    <property type="entry name" value="Ribosomal_N-acetyltransferase"/>
</dbReference>
<dbReference type="SUPFAM" id="SSF55729">
    <property type="entry name" value="Acyl-CoA N-acyltransferases (Nat)"/>
    <property type="match status" value="1"/>
</dbReference>
<organism evidence="2 3">
    <name type="scientific">Nonomuraea monospora</name>
    <dbReference type="NCBI Taxonomy" id="568818"/>
    <lineage>
        <taxon>Bacteria</taxon>
        <taxon>Bacillati</taxon>
        <taxon>Actinomycetota</taxon>
        <taxon>Actinomycetes</taxon>
        <taxon>Streptosporangiales</taxon>
        <taxon>Streptosporangiaceae</taxon>
        <taxon>Nonomuraea</taxon>
    </lineage>
</organism>
<dbReference type="InterPro" id="IPR000182">
    <property type="entry name" value="GNAT_dom"/>
</dbReference>